<organism evidence="1 2">
    <name type="scientific">Actinomadura parmotrematis</name>
    <dbReference type="NCBI Taxonomy" id="2864039"/>
    <lineage>
        <taxon>Bacteria</taxon>
        <taxon>Bacillati</taxon>
        <taxon>Actinomycetota</taxon>
        <taxon>Actinomycetes</taxon>
        <taxon>Streptosporangiales</taxon>
        <taxon>Thermomonosporaceae</taxon>
        <taxon>Actinomadura</taxon>
    </lineage>
</organism>
<reference evidence="1 2" key="1">
    <citation type="submission" date="2021-07" db="EMBL/GenBank/DDBJ databases">
        <title>Actinomadura sp. PM05-2 isolated from lichen.</title>
        <authorList>
            <person name="Somphong A."/>
            <person name="Phongsopitanun W."/>
            <person name="Tanasupawat S."/>
            <person name="Peongsungnone V."/>
        </authorList>
    </citation>
    <scope>NUCLEOTIDE SEQUENCE [LARGE SCALE GENOMIC DNA]</scope>
    <source>
        <strain evidence="1 2">PM05-2</strain>
    </source>
</reference>
<dbReference type="Proteomes" id="UP000774570">
    <property type="component" value="Unassembled WGS sequence"/>
</dbReference>
<accession>A0ABS7FSW1</accession>
<proteinExistence type="predicted"/>
<keyword evidence="2" id="KW-1185">Reference proteome</keyword>
<dbReference type="EMBL" id="JAIBOA010000008">
    <property type="protein sequence ID" value="MBW8483494.1"/>
    <property type="molecule type" value="Genomic_DNA"/>
</dbReference>
<sequence length="93" mass="10029">MTVRNFAEENPPVRSVVGHIEHTLDVSYNCRPPAGLDELIDAAHRADAAGVIERFCTEYPLATVLVTSRSVGQGCCSAWLTRWTGSISGPFGP</sequence>
<dbReference type="RefSeq" id="WP_220166732.1">
    <property type="nucleotide sequence ID" value="NZ_JAIBOA010000008.1"/>
</dbReference>
<name>A0ABS7FSW1_9ACTN</name>
<gene>
    <name evidence="1" type="ORF">K1Y72_14000</name>
</gene>
<protein>
    <submittedName>
        <fullName evidence="1">Uncharacterized protein</fullName>
    </submittedName>
</protein>
<evidence type="ECO:0000313" key="2">
    <source>
        <dbReference type="Proteomes" id="UP000774570"/>
    </source>
</evidence>
<comment type="caution">
    <text evidence="1">The sequence shown here is derived from an EMBL/GenBank/DDBJ whole genome shotgun (WGS) entry which is preliminary data.</text>
</comment>
<evidence type="ECO:0000313" key="1">
    <source>
        <dbReference type="EMBL" id="MBW8483494.1"/>
    </source>
</evidence>